<dbReference type="Pfam" id="PF03445">
    <property type="entry name" value="DUF294"/>
    <property type="match status" value="1"/>
</dbReference>
<dbReference type="InterPro" id="IPR018821">
    <property type="entry name" value="DUF294_put_nucleoTrafse_sb-bd"/>
</dbReference>
<dbReference type="Proteomes" id="UP000682111">
    <property type="component" value="Unassembled WGS sequence"/>
</dbReference>
<reference evidence="3" key="1">
    <citation type="submission" date="2021-03" db="EMBL/GenBank/DDBJ databases">
        <title>Antimicrobial resistance genes in bacteria isolated from Japanese honey, and their potential for conferring macrolide and lincosamide resistance in the American foulbrood pathogen Paenibacillus larvae.</title>
        <authorList>
            <person name="Okamoto M."/>
            <person name="Kumagai M."/>
            <person name="Kanamori H."/>
            <person name="Takamatsu D."/>
        </authorList>
    </citation>
    <scope>NUCLEOTIDE SEQUENCE</scope>
    <source>
        <strain evidence="3">J27TS8</strain>
    </source>
</reference>
<dbReference type="AlphaFoldDB" id="A0A919WGC1"/>
<accession>A0A919WGC1</accession>
<feature type="domain" description="Protein-PII uridylyltransferase N-terminal" evidence="1">
    <location>
        <begin position="29"/>
        <end position="140"/>
    </location>
</feature>
<dbReference type="EMBL" id="BORC01000002">
    <property type="protein sequence ID" value="GIN61262.1"/>
    <property type="molecule type" value="Genomic_DNA"/>
</dbReference>
<comment type="caution">
    <text evidence="3">The sequence shown here is derived from an EMBL/GenBank/DDBJ whole genome shotgun (WGS) entry which is preliminary data.</text>
</comment>
<dbReference type="GO" id="GO:0008773">
    <property type="term" value="F:[protein-PII] uridylyltransferase activity"/>
    <property type="evidence" value="ECO:0007669"/>
    <property type="project" value="InterPro"/>
</dbReference>
<dbReference type="Pfam" id="PF10335">
    <property type="entry name" value="DUF294_C"/>
    <property type="match status" value="1"/>
</dbReference>
<evidence type="ECO:0000259" key="2">
    <source>
        <dbReference type="Pfam" id="PF10335"/>
    </source>
</evidence>
<name>A0A919WGC1_9BACI</name>
<sequence length="321" mass="37438">MMQLRSYETIKNDKDEKVKANFSDPFRLNECHDEAMGMVFNLAVQRLNKGEPPCEFSWFVTGSGGRFEQGPISDQDHGIVYATSNRSNDDYFSELGKEISLGLNIVGYPYCQGNVMSSNPLWCKSLDGWKQQLQAWMKEASWESVRNLQIFYDARTLKGDDFLVRDLKDVFYEYQKQHPSLLKRFMENVKHIKNGVGPLGQLIVEEHGTKEGSINLKYTAFLPYVNAVRLLAIKEGLYETSTIERMNRLARMNGYNPVLRESRKYFMTLLKYRNSLYKAETYDDTHYLSVKELSKEEKKEIKRILKDGKKLHHYVSNLLMR</sequence>
<dbReference type="InterPro" id="IPR005105">
    <property type="entry name" value="GlnD_Uridyltrans_N"/>
</dbReference>
<evidence type="ECO:0008006" key="5">
    <source>
        <dbReference type="Google" id="ProtNLM"/>
    </source>
</evidence>
<evidence type="ECO:0000313" key="3">
    <source>
        <dbReference type="EMBL" id="GIN61262.1"/>
    </source>
</evidence>
<keyword evidence="4" id="KW-1185">Reference proteome</keyword>
<gene>
    <name evidence="3" type="ORF">J27TS8_12550</name>
</gene>
<feature type="domain" description="DUF294" evidence="2">
    <location>
        <begin position="180"/>
        <end position="316"/>
    </location>
</feature>
<proteinExistence type="predicted"/>
<protein>
    <recommendedName>
        <fullName evidence="5">CBS domain-containing protein</fullName>
    </recommendedName>
</protein>
<evidence type="ECO:0000313" key="4">
    <source>
        <dbReference type="Proteomes" id="UP000682111"/>
    </source>
</evidence>
<dbReference type="CDD" id="cd05401">
    <property type="entry name" value="NT_GlnE_GlnD_like"/>
    <property type="match status" value="1"/>
</dbReference>
<organism evidence="3 4">
    <name type="scientific">Robertmurraya siralis</name>
    <dbReference type="NCBI Taxonomy" id="77777"/>
    <lineage>
        <taxon>Bacteria</taxon>
        <taxon>Bacillati</taxon>
        <taxon>Bacillota</taxon>
        <taxon>Bacilli</taxon>
        <taxon>Bacillales</taxon>
        <taxon>Bacillaceae</taxon>
        <taxon>Robertmurraya</taxon>
    </lineage>
</organism>
<evidence type="ECO:0000259" key="1">
    <source>
        <dbReference type="Pfam" id="PF03445"/>
    </source>
</evidence>